<feature type="compositionally biased region" description="Low complexity" evidence="2">
    <location>
        <begin position="1"/>
        <end position="10"/>
    </location>
</feature>
<dbReference type="HOGENOM" id="CLU_1094958_0_0_1"/>
<feature type="compositionally biased region" description="Low complexity" evidence="2">
    <location>
        <begin position="56"/>
        <end position="67"/>
    </location>
</feature>
<feature type="compositionally biased region" description="Pro residues" evidence="2">
    <location>
        <begin position="30"/>
        <end position="41"/>
    </location>
</feature>
<dbReference type="GO" id="GO:0008270">
    <property type="term" value="F:zinc ion binding"/>
    <property type="evidence" value="ECO:0007669"/>
    <property type="project" value="UniProtKB-KW"/>
</dbReference>
<dbReference type="Proteomes" id="UP000054248">
    <property type="component" value="Unassembled WGS sequence"/>
</dbReference>
<dbReference type="OrthoDB" id="3245106at2759"/>
<gene>
    <name evidence="4" type="ORF">M407DRAFT_30807</name>
</gene>
<dbReference type="AlphaFoldDB" id="A0A0C3PWT9"/>
<feature type="compositionally biased region" description="Low complexity" evidence="2">
    <location>
        <begin position="228"/>
        <end position="240"/>
    </location>
</feature>
<reference evidence="4 5" key="1">
    <citation type="submission" date="2014-04" db="EMBL/GenBank/DDBJ databases">
        <authorList>
            <consortium name="DOE Joint Genome Institute"/>
            <person name="Kuo A."/>
            <person name="Girlanda M."/>
            <person name="Perotto S."/>
            <person name="Kohler A."/>
            <person name="Nagy L.G."/>
            <person name="Floudas D."/>
            <person name="Copeland A."/>
            <person name="Barry K.W."/>
            <person name="Cichocki N."/>
            <person name="Veneault-Fourrey C."/>
            <person name="LaButti K."/>
            <person name="Lindquist E.A."/>
            <person name="Lipzen A."/>
            <person name="Lundell T."/>
            <person name="Morin E."/>
            <person name="Murat C."/>
            <person name="Sun H."/>
            <person name="Tunlid A."/>
            <person name="Henrissat B."/>
            <person name="Grigoriev I.V."/>
            <person name="Hibbett D.S."/>
            <person name="Martin F."/>
            <person name="Nordberg H.P."/>
            <person name="Cantor M.N."/>
            <person name="Hua S.X."/>
        </authorList>
    </citation>
    <scope>NUCLEOTIDE SEQUENCE [LARGE SCALE GENOMIC DNA]</scope>
    <source>
        <strain evidence="4 5">MUT 4182</strain>
    </source>
</reference>
<feature type="region of interest" description="Disordered" evidence="2">
    <location>
        <begin position="1"/>
        <end position="163"/>
    </location>
</feature>
<dbReference type="InterPro" id="IPR013087">
    <property type="entry name" value="Znf_C2H2_type"/>
</dbReference>
<dbReference type="PROSITE" id="PS50157">
    <property type="entry name" value="ZINC_FINGER_C2H2_2"/>
    <property type="match status" value="1"/>
</dbReference>
<evidence type="ECO:0000256" key="1">
    <source>
        <dbReference type="PROSITE-ProRule" id="PRU00042"/>
    </source>
</evidence>
<feature type="domain" description="C2H2-type" evidence="3">
    <location>
        <begin position="184"/>
        <end position="212"/>
    </location>
</feature>
<name>A0A0C3PWT9_9AGAM</name>
<feature type="compositionally biased region" description="Gly residues" evidence="2">
    <location>
        <begin position="114"/>
        <end position="129"/>
    </location>
</feature>
<organism evidence="4 5">
    <name type="scientific">Tulasnella calospora MUT 4182</name>
    <dbReference type="NCBI Taxonomy" id="1051891"/>
    <lineage>
        <taxon>Eukaryota</taxon>
        <taxon>Fungi</taxon>
        <taxon>Dikarya</taxon>
        <taxon>Basidiomycota</taxon>
        <taxon>Agaricomycotina</taxon>
        <taxon>Agaricomycetes</taxon>
        <taxon>Cantharellales</taxon>
        <taxon>Tulasnellaceae</taxon>
        <taxon>Tulasnella</taxon>
    </lineage>
</organism>
<dbReference type="Gene3D" id="3.30.160.60">
    <property type="entry name" value="Classic Zinc Finger"/>
    <property type="match status" value="1"/>
</dbReference>
<dbReference type="EMBL" id="KN823216">
    <property type="protein sequence ID" value="KIO19525.1"/>
    <property type="molecule type" value="Genomic_DNA"/>
</dbReference>
<feature type="compositionally biased region" description="Polar residues" evidence="2">
    <location>
        <begin position="141"/>
        <end position="150"/>
    </location>
</feature>
<keyword evidence="1" id="KW-0863">Zinc-finger</keyword>
<proteinExistence type="predicted"/>
<protein>
    <recommendedName>
        <fullName evidence="3">C2H2-type domain-containing protein</fullName>
    </recommendedName>
</protein>
<evidence type="ECO:0000313" key="5">
    <source>
        <dbReference type="Proteomes" id="UP000054248"/>
    </source>
</evidence>
<accession>A0A0C3PWT9</accession>
<feature type="region of interest" description="Disordered" evidence="2">
    <location>
        <begin position="199"/>
        <end position="254"/>
    </location>
</feature>
<evidence type="ECO:0000256" key="2">
    <source>
        <dbReference type="SAM" id="MobiDB-lite"/>
    </source>
</evidence>
<feature type="compositionally biased region" description="Basic and acidic residues" evidence="2">
    <location>
        <begin position="199"/>
        <end position="212"/>
    </location>
</feature>
<evidence type="ECO:0000313" key="4">
    <source>
        <dbReference type="EMBL" id="KIO19525.1"/>
    </source>
</evidence>
<keyword evidence="1" id="KW-0862">Zinc</keyword>
<keyword evidence="5" id="KW-1185">Reference proteome</keyword>
<evidence type="ECO:0000259" key="3">
    <source>
        <dbReference type="PROSITE" id="PS50157"/>
    </source>
</evidence>
<keyword evidence="1" id="KW-0479">Metal-binding</keyword>
<sequence length="254" mass="26940">MEDFKPTTPTKQEEEQEEDELELSSSDDTPSPPARSPPLLPSPSVTTSPSPPPISLSPQLQPASSFPFAPTIMPSPNIKRTRPHRRLFAPNLGPGQHIFQLDIPPSSPSSNGSSSGGGGGGGGGDGGPGCNSESDDRRQPATFTSITSFNPPSPLSACRCPNKSKKPMRHWRTACPYNPNPSTVDCDNCGRTFTRKQNMERHKKDFHSGTAKERKKSQVSAAAPTLPAVGAKSSVVGKGVPARLLPPEKANEKG</sequence>
<dbReference type="PROSITE" id="PS00028">
    <property type="entry name" value="ZINC_FINGER_C2H2_1"/>
    <property type="match status" value="1"/>
</dbReference>
<reference evidence="5" key="2">
    <citation type="submission" date="2015-01" db="EMBL/GenBank/DDBJ databases">
        <title>Evolutionary Origins and Diversification of the Mycorrhizal Mutualists.</title>
        <authorList>
            <consortium name="DOE Joint Genome Institute"/>
            <consortium name="Mycorrhizal Genomics Consortium"/>
            <person name="Kohler A."/>
            <person name="Kuo A."/>
            <person name="Nagy L.G."/>
            <person name="Floudas D."/>
            <person name="Copeland A."/>
            <person name="Barry K.W."/>
            <person name="Cichocki N."/>
            <person name="Veneault-Fourrey C."/>
            <person name="LaButti K."/>
            <person name="Lindquist E.A."/>
            <person name="Lipzen A."/>
            <person name="Lundell T."/>
            <person name="Morin E."/>
            <person name="Murat C."/>
            <person name="Riley R."/>
            <person name="Ohm R."/>
            <person name="Sun H."/>
            <person name="Tunlid A."/>
            <person name="Henrissat B."/>
            <person name="Grigoriev I.V."/>
            <person name="Hibbett D.S."/>
            <person name="Martin F."/>
        </authorList>
    </citation>
    <scope>NUCLEOTIDE SEQUENCE [LARGE SCALE GENOMIC DNA]</scope>
    <source>
        <strain evidence="5">MUT 4182</strain>
    </source>
</reference>